<dbReference type="HOGENOM" id="CLU_1186815_0_0_1"/>
<reference evidence="1" key="1">
    <citation type="journal article" date="2011" name="PLoS Biol.">
        <title>Gene gain and loss during evolution of obligate parasitism in the white rust pathogen of Arabidopsis thaliana.</title>
        <authorList>
            <person name="Kemen E."/>
            <person name="Gardiner A."/>
            <person name="Schultz-Larsen T."/>
            <person name="Kemen A.C."/>
            <person name="Balmuth A.L."/>
            <person name="Robert-Seilaniantz A."/>
            <person name="Bailey K."/>
            <person name="Holub E."/>
            <person name="Studholme D.J."/>
            <person name="Maclean D."/>
            <person name="Jones J.D."/>
        </authorList>
    </citation>
    <scope>NUCLEOTIDE SEQUENCE</scope>
</reference>
<evidence type="ECO:0000313" key="1">
    <source>
        <dbReference type="EMBL" id="CCA21682.1"/>
    </source>
</evidence>
<reference evidence="1" key="2">
    <citation type="submission" date="2011-02" db="EMBL/GenBank/DDBJ databases">
        <authorList>
            <person name="MacLean D."/>
        </authorList>
    </citation>
    <scope>NUCLEOTIDE SEQUENCE</scope>
</reference>
<name>F0WK79_9STRA</name>
<organism evidence="1">
    <name type="scientific">Albugo laibachii Nc14</name>
    <dbReference type="NCBI Taxonomy" id="890382"/>
    <lineage>
        <taxon>Eukaryota</taxon>
        <taxon>Sar</taxon>
        <taxon>Stramenopiles</taxon>
        <taxon>Oomycota</taxon>
        <taxon>Peronosporomycetes</taxon>
        <taxon>Albuginales</taxon>
        <taxon>Albuginaceae</taxon>
        <taxon>Albugo</taxon>
    </lineage>
</organism>
<proteinExistence type="predicted"/>
<accession>F0WK79</accession>
<gene>
    <name evidence="1" type="primary">AlNc14C130G6931</name>
    <name evidence="1" type="ORF">ALNC14_078250</name>
</gene>
<dbReference type="EMBL" id="FR824175">
    <property type="protein sequence ID" value="CCA21682.1"/>
    <property type="molecule type" value="Genomic_DNA"/>
</dbReference>
<protein>
    <submittedName>
        <fullName evidence="1">AlNc14C130G6931 protein</fullName>
    </submittedName>
</protein>
<dbReference type="AlphaFoldDB" id="F0WK79"/>
<sequence length="234" mass="26607">MKISVTSTTFGMKRYWTHCSESSEINVSPLVPPTLINENHGKQPSPSVPQTRGILRARDNIVCLVQARKDADADAECRVCLRQIAAYDSLGKFLLVIISKEYFLFVIRTVHEKSEIISACTARGACTKFQDNIYPDHVCQEVHSTRASENCDYEPEISAVDGNLHCYRVIVPYYLSKSSDISGTWNRAVNALANREKQYVHMFNFNLDLPHFVLLLLWSRSVTTEDDLSGYDWH</sequence>